<dbReference type="GO" id="GO:0003677">
    <property type="term" value="F:DNA binding"/>
    <property type="evidence" value="ECO:0007669"/>
    <property type="project" value="InterPro"/>
</dbReference>
<dbReference type="InterPro" id="IPR010982">
    <property type="entry name" value="Lambda_DNA-bd_dom_sf"/>
</dbReference>
<dbReference type="PROSITE" id="PS50943">
    <property type="entry name" value="HTH_CROC1"/>
    <property type="match status" value="1"/>
</dbReference>
<dbReference type="Pfam" id="PF01381">
    <property type="entry name" value="HTH_3"/>
    <property type="match status" value="1"/>
</dbReference>
<dbReference type="Gene3D" id="1.25.40.10">
    <property type="entry name" value="Tetratricopeptide repeat domain"/>
    <property type="match status" value="1"/>
</dbReference>
<dbReference type="AlphaFoldDB" id="A0A164KL11"/>
<dbReference type="RefSeq" id="WP_067577068.1">
    <property type="nucleotide sequence ID" value="NZ_JABMCZ010000003.1"/>
</dbReference>
<evidence type="ECO:0000313" key="3">
    <source>
        <dbReference type="Proteomes" id="UP000076512"/>
    </source>
</evidence>
<dbReference type="InterPro" id="IPR001387">
    <property type="entry name" value="Cro/C1-type_HTH"/>
</dbReference>
<dbReference type="STRING" id="455432.AWN90_01775"/>
<keyword evidence="3" id="KW-1185">Reference proteome</keyword>
<sequence>MDEDQRPEFSDTEITGERLRAARDAVGISLSALAARTNYSKTYLGQLETGDRPIRPEHVRAYSAALNVSVYTLATPPTDPVRVAHEWLVSDSPAFTHSAAGRKVGASLATELEQRVVELRHLDDSVGGRTLYPVIRKELADIRGLVDCGSYTEQIGQRLLTVVGELSQLAGWVASDAGRYADAETDYLEGVSAASEAGDKVLAAQLFSSLSYQMSNVGNPADAALLARTAVVGARDATPVVRTLLLERVAWASARARDRDGSRRALDAVDDTYDSHSPDIAEPEWTYWLNRDEIDVMAGRCFVELRDPSSAEPLLSRAIDGYPADHAREVALYRTWLAEAYAGKGELDAARATIARARRAADKVKSSRLDRRVSEIERVLEGGPIR</sequence>
<organism evidence="2 3">
    <name type="scientific">Nocardia terpenica</name>
    <dbReference type="NCBI Taxonomy" id="455432"/>
    <lineage>
        <taxon>Bacteria</taxon>
        <taxon>Bacillati</taxon>
        <taxon>Actinomycetota</taxon>
        <taxon>Actinomycetes</taxon>
        <taxon>Mycobacteriales</taxon>
        <taxon>Nocardiaceae</taxon>
        <taxon>Nocardia</taxon>
    </lineage>
</organism>
<name>A0A164KL11_9NOCA</name>
<dbReference type="SUPFAM" id="SSF48452">
    <property type="entry name" value="TPR-like"/>
    <property type="match status" value="1"/>
</dbReference>
<dbReference type="InterPro" id="IPR011990">
    <property type="entry name" value="TPR-like_helical_dom_sf"/>
</dbReference>
<comment type="caution">
    <text evidence="2">The sequence shown here is derived from an EMBL/GenBank/DDBJ whole genome shotgun (WGS) entry which is preliminary data.</text>
</comment>
<evidence type="ECO:0000313" key="2">
    <source>
        <dbReference type="EMBL" id="KZM71501.1"/>
    </source>
</evidence>
<protein>
    <submittedName>
        <fullName evidence="2">Transcriptional regulator</fullName>
    </submittedName>
</protein>
<proteinExistence type="predicted"/>
<accession>A0A164KL11</accession>
<dbReference type="SUPFAM" id="SSF47413">
    <property type="entry name" value="lambda repressor-like DNA-binding domains"/>
    <property type="match status" value="1"/>
</dbReference>
<dbReference type="Proteomes" id="UP000076512">
    <property type="component" value="Unassembled WGS sequence"/>
</dbReference>
<dbReference type="OrthoDB" id="3213425at2"/>
<dbReference type="CDD" id="cd00093">
    <property type="entry name" value="HTH_XRE"/>
    <property type="match status" value="1"/>
</dbReference>
<dbReference type="Gene3D" id="1.10.260.40">
    <property type="entry name" value="lambda repressor-like DNA-binding domains"/>
    <property type="match status" value="1"/>
</dbReference>
<reference evidence="2 3" key="1">
    <citation type="submission" date="2016-04" db="EMBL/GenBank/DDBJ databases">
        <authorList>
            <person name="Evans L.H."/>
            <person name="Alamgir A."/>
            <person name="Owens N."/>
            <person name="Weber N.D."/>
            <person name="Virtaneva K."/>
            <person name="Barbian K."/>
            <person name="Babar A."/>
            <person name="Rosenke K."/>
        </authorList>
    </citation>
    <scope>NUCLEOTIDE SEQUENCE [LARGE SCALE GENOMIC DNA]</scope>
    <source>
        <strain evidence="2 3">IFM 0406</strain>
    </source>
</reference>
<gene>
    <name evidence="2" type="ORF">AWN90_01775</name>
</gene>
<dbReference type="EMBL" id="LWGR01000012">
    <property type="protein sequence ID" value="KZM71501.1"/>
    <property type="molecule type" value="Genomic_DNA"/>
</dbReference>
<feature type="domain" description="HTH cro/C1-type" evidence="1">
    <location>
        <begin position="19"/>
        <end position="73"/>
    </location>
</feature>
<evidence type="ECO:0000259" key="1">
    <source>
        <dbReference type="PROSITE" id="PS50943"/>
    </source>
</evidence>
<dbReference type="SMART" id="SM00530">
    <property type="entry name" value="HTH_XRE"/>
    <property type="match status" value="1"/>
</dbReference>